<dbReference type="InterPro" id="IPR010766">
    <property type="entry name" value="DRTGG"/>
</dbReference>
<accession>X0VHZ5</accession>
<feature type="domain" description="DRTGG" evidence="1">
    <location>
        <begin position="56"/>
        <end position="107"/>
    </location>
</feature>
<evidence type="ECO:0000313" key="2">
    <source>
        <dbReference type="EMBL" id="GAG00166.1"/>
    </source>
</evidence>
<dbReference type="AlphaFoldDB" id="X0VHZ5"/>
<evidence type="ECO:0000259" key="1">
    <source>
        <dbReference type="Pfam" id="PF07085"/>
    </source>
</evidence>
<comment type="caution">
    <text evidence="2">The sequence shown here is derived from an EMBL/GenBank/DDBJ whole genome shotgun (WGS) entry which is preliminary data.</text>
</comment>
<dbReference type="Pfam" id="PF07085">
    <property type="entry name" value="DRTGG"/>
    <property type="match status" value="1"/>
</dbReference>
<proteinExistence type="predicted"/>
<reference evidence="2" key="1">
    <citation type="journal article" date="2014" name="Front. Microbiol.">
        <title>High frequency of phylogenetically diverse reductive dehalogenase-homologous genes in deep subseafloor sedimentary metagenomes.</title>
        <authorList>
            <person name="Kawai M."/>
            <person name="Futagami T."/>
            <person name="Toyoda A."/>
            <person name="Takaki Y."/>
            <person name="Nishi S."/>
            <person name="Hori S."/>
            <person name="Arai W."/>
            <person name="Tsubouchi T."/>
            <person name="Morono Y."/>
            <person name="Uchiyama I."/>
            <person name="Ito T."/>
            <person name="Fujiyama A."/>
            <person name="Inagaki F."/>
            <person name="Takami H."/>
        </authorList>
    </citation>
    <scope>NUCLEOTIDE SEQUENCE</scope>
    <source>
        <strain evidence="2">Expedition CK06-06</strain>
    </source>
</reference>
<dbReference type="InterPro" id="IPR028979">
    <property type="entry name" value="Ser_kin/Pase_Hpr-like_N_sf"/>
</dbReference>
<organism evidence="2">
    <name type="scientific">marine sediment metagenome</name>
    <dbReference type="NCBI Taxonomy" id="412755"/>
    <lineage>
        <taxon>unclassified sequences</taxon>
        <taxon>metagenomes</taxon>
        <taxon>ecological metagenomes</taxon>
    </lineage>
</organism>
<sequence>MTVQEIVSALSLEVFAGADHLSSSVTEGYASDLLSCVLAGASDGSVWVTLQAHINVVAVAALLNLSCVIVTEGRRPNQECQVKANESGIPILLSSESTFTVVSQLVQLGIGGCK</sequence>
<dbReference type="Gene3D" id="3.40.1390.20">
    <property type="entry name" value="HprK N-terminal domain-like"/>
    <property type="match status" value="1"/>
</dbReference>
<name>X0VHZ5_9ZZZZ</name>
<dbReference type="EMBL" id="BARS01027649">
    <property type="protein sequence ID" value="GAG00166.1"/>
    <property type="molecule type" value="Genomic_DNA"/>
</dbReference>
<gene>
    <name evidence="2" type="ORF">S01H1_43405</name>
</gene>
<protein>
    <recommendedName>
        <fullName evidence="1">DRTGG domain-containing protein</fullName>
    </recommendedName>
</protein>
<dbReference type="SUPFAM" id="SSF75138">
    <property type="entry name" value="HprK N-terminal domain-like"/>
    <property type="match status" value="1"/>
</dbReference>